<feature type="transmembrane region" description="Helical" evidence="7">
    <location>
        <begin position="50"/>
        <end position="82"/>
    </location>
</feature>
<keyword evidence="5 7" id="KW-0472">Membrane</keyword>
<feature type="transmembrane region" description="Helical" evidence="7">
    <location>
        <begin position="315"/>
        <end position="336"/>
    </location>
</feature>
<evidence type="ECO:0000256" key="5">
    <source>
        <dbReference type="ARBA" id="ARBA00023136"/>
    </source>
</evidence>
<feature type="transmembrane region" description="Helical" evidence="7">
    <location>
        <begin position="196"/>
        <end position="215"/>
    </location>
</feature>
<evidence type="ECO:0000256" key="1">
    <source>
        <dbReference type="ARBA" id="ARBA00004141"/>
    </source>
</evidence>
<feature type="transmembrane region" description="Helical" evidence="7">
    <location>
        <begin position="348"/>
        <end position="381"/>
    </location>
</feature>
<dbReference type="PANTHER" id="PTHR21716:SF64">
    <property type="entry name" value="AI-2 TRANSPORT PROTEIN TQSA"/>
    <property type="match status" value="1"/>
</dbReference>
<evidence type="ECO:0000256" key="7">
    <source>
        <dbReference type="SAM" id="Phobius"/>
    </source>
</evidence>
<feature type="transmembrane region" description="Helical" evidence="7">
    <location>
        <begin position="94"/>
        <end position="119"/>
    </location>
</feature>
<keyword evidence="4 7" id="KW-1133">Transmembrane helix</keyword>
<protein>
    <submittedName>
        <fullName evidence="8">AI-2E family transporter</fullName>
    </submittedName>
</protein>
<feature type="transmembrane region" description="Helical" evidence="7">
    <location>
        <begin position="257"/>
        <end position="283"/>
    </location>
</feature>
<accession>A0ABQ5UTT1</accession>
<dbReference type="EMBL" id="BSNI01000002">
    <property type="protein sequence ID" value="GLQ18598.1"/>
    <property type="molecule type" value="Genomic_DNA"/>
</dbReference>
<dbReference type="Proteomes" id="UP001161405">
    <property type="component" value="Unassembled WGS sequence"/>
</dbReference>
<organism evidence="8 9">
    <name type="scientific">Maritalea porphyrae</name>
    <dbReference type="NCBI Taxonomy" id="880732"/>
    <lineage>
        <taxon>Bacteria</taxon>
        <taxon>Pseudomonadati</taxon>
        <taxon>Pseudomonadota</taxon>
        <taxon>Alphaproteobacteria</taxon>
        <taxon>Hyphomicrobiales</taxon>
        <taxon>Devosiaceae</taxon>
        <taxon>Maritalea</taxon>
    </lineage>
</organism>
<evidence type="ECO:0000256" key="4">
    <source>
        <dbReference type="ARBA" id="ARBA00022989"/>
    </source>
</evidence>
<keyword evidence="9" id="KW-1185">Reference proteome</keyword>
<keyword evidence="3 7" id="KW-0812">Transmembrane</keyword>
<feature type="transmembrane region" description="Helical" evidence="7">
    <location>
        <begin position="289"/>
        <end position="308"/>
    </location>
</feature>
<reference evidence="8" key="1">
    <citation type="journal article" date="2014" name="Int. J. Syst. Evol. Microbiol.">
        <title>Complete genome of a new Firmicutes species belonging to the dominant human colonic microbiota ('Ruminococcus bicirculans') reveals two chromosomes and a selective capacity to utilize plant glucans.</title>
        <authorList>
            <consortium name="NISC Comparative Sequencing Program"/>
            <person name="Wegmann U."/>
            <person name="Louis P."/>
            <person name="Goesmann A."/>
            <person name="Henrissat B."/>
            <person name="Duncan S.H."/>
            <person name="Flint H.J."/>
        </authorList>
    </citation>
    <scope>NUCLEOTIDE SEQUENCE</scope>
    <source>
        <strain evidence="8">NBRC 107169</strain>
    </source>
</reference>
<reference evidence="8" key="2">
    <citation type="submission" date="2023-01" db="EMBL/GenBank/DDBJ databases">
        <title>Draft genome sequence of Maritalea porphyrae strain NBRC 107169.</title>
        <authorList>
            <person name="Sun Q."/>
            <person name="Mori K."/>
        </authorList>
    </citation>
    <scope>NUCLEOTIDE SEQUENCE</scope>
    <source>
        <strain evidence="8">NBRC 107169</strain>
    </source>
</reference>
<dbReference type="PANTHER" id="PTHR21716">
    <property type="entry name" value="TRANSMEMBRANE PROTEIN"/>
    <property type="match status" value="1"/>
</dbReference>
<evidence type="ECO:0000256" key="3">
    <source>
        <dbReference type="ARBA" id="ARBA00022692"/>
    </source>
</evidence>
<evidence type="ECO:0000313" key="9">
    <source>
        <dbReference type="Proteomes" id="UP001161405"/>
    </source>
</evidence>
<dbReference type="InterPro" id="IPR002549">
    <property type="entry name" value="AI-2E-like"/>
</dbReference>
<proteinExistence type="inferred from homology"/>
<comment type="subcellular location">
    <subcellularLocation>
        <location evidence="1">Membrane</location>
        <topology evidence="1">Multi-pass membrane protein</topology>
    </subcellularLocation>
</comment>
<comment type="similarity">
    <text evidence="2">Belongs to the autoinducer-2 exporter (AI-2E) (TC 2.A.86) family.</text>
</comment>
<feature type="region of interest" description="Disordered" evidence="6">
    <location>
        <begin position="396"/>
        <end position="425"/>
    </location>
</feature>
<gene>
    <name evidence="8" type="ORF">GCM10007879_28470</name>
</gene>
<evidence type="ECO:0000256" key="6">
    <source>
        <dbReference type="SAM" id="MobiDB-lite"/>
    </source>
</evidence>
<sequence length="425" mass="46919">MFALKGENVDAISHIWLNIRIQNDISADKGLSTFTQEAGPDMTLQNQIKAWVVMLAVFILFMWVFRGILLPFIAGMILAYLLDPVADLLEKIKFSRFWATLTILVVAVAFFIGLFLFIVPPLINQLVGLVARLPEYISQLQVFATEYGNKYAPTIIERLGEERAAEFQQWLNQLLNQGIGFAVDVTTRVAQSGLTLLNALGLMIVTPVVAFYLLLDWDQMVKRIDELLPREHRKEIQYVFGEIDVAMAGFVRGQSSVVMILAAFYATALTLVDLNFGLAIGLAAGFFSFIPYVGFLVGFVLSIGVAIVQFWPDWFMVGVVFGIFMVGQFIEGNILYPKLVGRSIGVHAVWLMFALFAFALLFGAVGVLLAVPMAAIAGVLGRYAVKKYLESPLYDASNGPKPKVMPSAIAEDQEEASKTTESATS</sequence>
<evidence type="ECO:0000256" key="2">
    <source>
        <dbReference type="ARBA" id="ARBA00009773"/>
    </source>
</evidence>
<comment type="caution">
    <text evidence="8">The sequence shown here is derived from an EMBL/GenBank/DDBJ whole genome shotgun (WGS) entry which is preliminary data.</text>
</comment>
<name>A0ABQ5UTT1_9HYPH</name>
<dbReference type="Pfam" id="PF01594">
    <property type="entry name" value="AI-2E_transport"/>
    <property type="match status" value="1"/>
</dbReference>
<evidence type="ECO:0000313" key="8">
    <source>
        <dbReference type="EMBL" id="GLQ18598.1"/>
    </source>
</evidence>